<dbReference type="SUPFAM" id="SSF88659">
    <property type="entry name" value="Sigma3 and sigma4 domains of RNA polymerase sigma factors"/>
    <property type="match status" value="1"/>
</dbReference>
<keyword evidence="10" id="KW-1185">Reference proteome</keyword>
<evidence type="ECO:0000256" key="6">
    <source>
        <dbReference type="RuleBase" id="RU000716"/>
    </source>
</evidence>
<dbReference type="PANTHER" id="PTHR43133">
    <property type="entry name" value="RNA POLYMERASE ECF-TYPE SIGMA FACTO"/>
    <property type="match status" value="1"/>
</dbReference>
<dbReference type="NCBIfam" id="TIGR02937">
    <property type="entry name" value="sigma70-ECF"/>
    <property type="match status" value="1"/>
</dbReference>
<dbReference type="InterPro" id="IPR039425">
    <property type="entry name" value="RNA_pol_sigma-70-like"/>
</dbReference>
<evidence type="ECO:0000256" key="5">
    <source>
        <dbReference type="ARBA" id="ARBA00023163"/>
    </source>
</evidence>
<gene>
    <name evidence="9" type="ORF">ACFQ4C_02695</name>
</gene>
<dbReference type="SUPFAM" id="SSF88946">
    <property type="entry name" value="Sigma2 domain of RNA polymerase sigma factors"/>
    <property type="match status" value="1"/>
</dbReference>
<dbReference type="Gene3D" id="1.10.10.10">
    <property type="entry name" value="Winged helix-like DNA-binding domain superfamily/Winged helix DNA-binding domain"/>
    <property type="match status" value="1"/>
</dbReference>
<dbReference type="InterPro" id="IPR007627">
    <property type="entry name" value="RNA_pol_sigma70_r2"/>
</dbReference>
<evidence type="ECO:0000256" key="1">
    <source>
        <dbReference type="ARBA" id="ARBA00010641"/>
    </source>
</evidence>
<keyword evidence="2 6" id="KW-0805">Transcription regulation</keyword>
<evidence type="ECO:0000259" key="8">
    <source>
        <dbReference type="Pfam" id="PF04545"/>
    </source>
</evidence>
<dbReference type="InterPro" id="IPR013325">
    <property type="entry name" value="RNA_pol_sigma_r2"/>
</dbReference>
<dbReference type="InterPro" id="IPR014284">
    <property type="entry name" value="RNA_pol_sigma-70_dom"/>
</dbReference>
<keyword evidence="5 6" id="KW-0804">Transcription</keyword>
<feature type="domain" description="RNA polymerase sigma-70 region 2" evidence="7">
    <location>
        <begin position="28"/>
        <end position="95"/>
    </location>
</feature>
<comment type="caution">
    <text evidence="9">The sequence shown here is derived from an EMBL/GenBank/DDBJ whole genome shotgun (WGS) entry which is preliminary data.</text>
</comment>
<evidence type="ECO:0000313" key="9">
    <source>
        <dbReference type="EMBL" id="MFD1139992.1"/>
    </source>
</evidence>
<name>A0ABW3Q388_9BACT</name>
<evidence type="ECO:0000256" key="2">
    <source>
        <dbReference type="ARBA" id="ARBA00023015"/>
    </source>
</evidence>
<dbReference type="Pfam" id="PF04542">
    <property type="entry name" value="Sigma70_r2"/>
    <property type="match status" value="1"/>
</dbReference>
<proteinExistence type="inferred from homology"/>
<dbReference type="InterPro" id="IPR036388">
    <property type="entry name" value="WH-like_DNA-bd_sf"/>
</dbReference>
<evidence type="ECO:0000256" key="4">
    <source>
        <dbReference type="ARBA" id="ARBA00023125"/>
    </source>
</evidence>
<dbReference type="InterPro" id="IPR000838">
    <property type="entry name" value="RNA_pol_sigma70_ECF_CS"/>
</dbReference>
<keyword evidence="3 6" id="KW-0731">Sigma factor</keyword>
<dbReference type="EMBL" id="JBHTLP010000002">
    <property type="protein sequence ID" value="MFD1139992.1"/>
    <property type="molecule type" value="Genomic_DNA"/>
</dbReference>
<dbReference type="InterPro" id="IPR013324">
    <property type="entry name" value="RNA_pol_sigma_r3/r4-like"/>
</dbReference>
<keyword evidence="4 6" id="KW-0238">DNA-binding</keyword>
<feature type="domain" description="RNA polymerase sigma-70 region 4" evidence="8">
    <location>
        <begin position="132"/>
        <end position="178"/>
    </location>
</feature>
<dbReference type="PROSITE" id="PS01063">
    <property type="entry name" value="SIGMA70_ECF"/>
    <property type="match status" value="1"/>
</dbReference>
<evidence type="ECO:0000259" key="7">
    <source>
        <dbReference type="Pfam" id="PF04542"/>
    </source>
</evidence>
<accession>A0ABW3Q388</accession>
<sequence length="189" mass="21677">MKKLFTTACEAALIDGLKSHSRVAYRELYDRYASTLLGVITKIVQNETEAQDILQDTFVKIWKNIHRHDPAKGRLFTWLLHVTRNTAYDHLRAHTNKKALQVELPMEGYVPGMGAVWTNTGYIGFSDAVNTSLDPKHWQVIDLLYFQGYTQQEAAEQLNLPLGTVKSWTRMALIKLRQTFHQDQTALLC</sequence>
<dbReference type="Proteomes" id="UP001597116">
    <property type="component" value="Unassembled WGS sequence"/>
</dbReference>
<reference evidence="10" key="1">
    <citation type="journal article" date="2019" name="Int. J. Syst. Evol. Microbiol.">
        <title>The Global Catalogue of Microorganisms (GCM) 10K type strain sequencing project: providing services to taxonomists for standard genome sequencing and annotation.</title>
        <authorList>
            <consortium name="The Broad Institute Genomics Platform"/>
            <consortium name="The Broad Institute Genome Sequencing Center for Infectious Disease"/>
            <person name="Wu L."/>
            <person name="Ma J."/>
        </authorList>
    </citation>
    <scope>NUCLEOTIDE SEQUENCE [LARGE SCALE GENOMIC DNA]</scope>
    <source>
        <strain evidence="10">CCUG 55608</strain>
    </source>
</reference>
<organism evidence="9 10">
    <name type="scientific">Larkinella insperata</name>
    <dbReference type="NCBI Taxonomy" id="332158"/>
    <lineage>
        <taxon>Bacteria</taxon>
        <taxon>Pseudomonadati</taxon>
        <taxon>Bacteroidota</taxon>
        <taxon>Cytophagia</taxon>
        <taxon>Cytophagales</taxon>
        <taxon>Spirosomataceae</taxon>
        <taxon>Larkinella</taxon>
    </lineage>
</organism>
<dbReference type="RefSeq" id="WP_265990053.1">
    <property type="nucleotide sequence ID" value="NZ_CP110973.1"/>
</dbReference>
<evidence type="ECO:0000313" key="10">
    <source>
        <dbReference type="Proteomes" id="UP001597116"/>
    </source>
</evidence>
<dbReference type="InterPro" id="IPR007630">
    <property type="entry name" value="RNA_pol_sigma70_r4"/>
</dbReference>
<comment type="similarity">
    <text evidence="1 6">Belongs to the sigma-70 factor family. ECF subfamily.</text>
</comment>
<dbReference type="Gene3D" id="1.10.1740.10">
    <property type="match status" value="1"/>
</dbReference>
<protein>
    <recommendedName>
        <fullName evidence="6">RNA polymerase sigma factor</fullName>
    </recommendedName>
</protein>
<dbReference type="CDD" id="cd06171">
    <property type="entry name" value="Sigma70_r4"/>
    <property type="match status" value="1"/>
</dbReference>
<dbReference type="PANTHER" id="PTHR43133:SF62">
    <property type="entry name" value="RNA POLYMERASE SIGMA FACTOR SIGZ"/>
    <property type="match status" value="1"/>
</dbReference>
<evidence type="ECO:0000256" key="3">
    <source>
        <dbReference type="ARBA" id="ARBA00023082"/>
    </source>
</evidence>
<dbReference type="Pfam" id="PF04545">
    <property type="entry name" value="Sigma70_r4"/>
    <property type="match status" value="1"/>
</dbReference>